<proteinExistence type="predicted"/>
<accession>A0AAD6ZH23</accession>
<reference evidence="2" key="1">
    <citation type="submission" date="2023-03" db="EMBL/GenBank/DDBJ databases">
        <title>Massive genome expansion in bonnet fungi (Mycena s.s.) driven by repeated elements and novel gene families across ecological guilds.</title>
        <authorList>
            <consortium name="Lawrence Berkeley National Laboratory"/>
            <person name="Harder C.B."/>
            <person name="Miyauchi S."/>
            <person name="Viragh M."/>
            <person name="Kuo A."/>
            <person name="Thoen E."/>
            <person name="Andreopoulos B."/>
            <person name="Lu D."/>
            <person name="Skrede I."/>
            <person name="Drula E."/>
            <person name="Henrissat B."/>
            <person name="Morin E."/>
            <person name="Kohler A."/>
            <person name="Barry K."/>
            <person name="LaButti K."/>
            <person name="Morin E."/>
            <person name="Salamov A."/>
            <person name="Lipzen A."/>
            <person name="Mereny Z."/>
            <person name="Hegedus B."/>
            <person name="Baldrian P."/>
            <person name="Stursova M."/>
            <person name="Weitz H."/>
            <person name="Taylor A."/>
            <person name="Grigoriev I.V."/>
            <person name="Nagy L.G."/>
            <person name="Martin F."/>
            <person name="Kauserud H."/>
        </authorList>
    </citation>
    <scope>NUCLEOTIDE SEQUENCE</scope>
    <source>
        <strain evidence="2">CBHHK002</strain>
    </source>
</reference>
<feature type="compositionally biased region" description="Low complexity" evidence="1">
    <location>
        <begin position="88"/>
        <end position="97"/>
    </location>
</feature>
<evidence type="ECO:0000313" key="3">
    <source>
        <dbReference type="Proteomes" id="UP001218218"/>
    </source>
</evidence>
<feature type="compositionally biased region" description="Low complexity" evidence="1">
    <location>
        <begin position="242"/>
        <end position="257"/>
    </location>
</feature>
<feature type="compositionally biased region" description="Low complexity" evidence="1">
    <location>
        <begin position="27"/>
        <end position="48"/>
    </location>
</feature>
<organism evidence="2 3">
    <name type="scientific">Mycena albidolilacea</name>
    <dbReference type="NCBI Taxonomy" id="1033008"/>
    <lineage>
        <taxon>Eukaryota</taxon>
        <taxon>Fungi</taxon>
        <taxon>Dikarya</taxon>
        <taxon>Basidiomycota</taxon>
        <taxon>Agaricomycotina</taxon>
        <taxon>Agaricomycetes</taxon>
        <taxon>Agaricomycetidae</taxon>
        <taxon>Agaricales</taxon>
        <taxon>Marasmiineae</taxon>
        <taxon>Mycenaceae</taxon>
        <taxon>Mycena</taxon>
    </lineage>
</organism>
<gene>
    <name evidence="2" type="ORF">DFH08DRAFT_357941</name>
</gene>
<evidence type="ECO:0000256" key="1">
    <source>
        <dbReference type="SAM" id="MobiDB-lite"/>
    </source>
</evidence>
<dbReference type="AlphaFoldDB" id="A0AAD6ZH23"/>
<feature type="compositionally biased region" description="Acidic residues" evidence="1">
    <location>
        <begin position="102"/>
        <end position="120"/>
    </location>
</feature>
<feature type="region of interest" description="Disordered" evidence="1">
    <location>
        <begin position="1"/>
        <end position="166"/>
    </location>
</feature>
<dbReference type="EMBL" id="JARIHO010000049">
    <property type="protein sequence ID" value="KAJ7322005.1"/>
    <property type="molecule type" value="Genomic_DNA"/>
</dbReference>
<sequence>MATAPAAPTAKFSFKAPLPPSASAYGSSSTLPSSAFSSGFNNNAAAASQAPGTLPTAGKQRRMSLTLPSSPRVVPARHFWDDTSVPYADSPSSSASAFGTLDPEDDGDAGETGEELEGGEGEGVGVDRGANEDNDTTEKEREEKRGEKERAQDAGTGTGHKPGRKIPEAYYLTHYRNARARLQPVPPVLPAPSLHTEPVFSAESRRARRCDVAKTGFSLHTTPGFSAASRRARRRDVGFGGSASSRGSSSHTTSGISRNASQSSLDRFSEAASGDSSFSSSPLKDWNLPSPLKDWNPPSLWKDWNLPSPWKDWNLPSYKLPIHRRILQELDLTGSVTKLDTYPIDSGGSADIYEPQELEQTSRVCLISS</sequence>
<dbReference type="Proteomes" id="UP001218218">
    <property type="component" value="Unassembled WGS sequence"/>
</dbReference>
<keyword evidence="3" id="KW-1185">Reference proteome</keyword>
<protein>
    <submittedName>
        <fullName evidence="2">Uncharacterized protein</fullName>
    </submittedName>
</protein>
<feature type="compositionally biased region" description="Basic and acidic residues" evidence="1">
    <location>
        <begin position="136"/>
        <end position="152"/>
    </location>
</feature>
<name>A0AAD6ZH23_9AGAR</name>
<evidence type="ECO:0000313" key="2">
    <source>
        <dbReference type="EMBL" id="KAJ7322005.1"/>
    </source>
</evidence>
<comment type="caution">
    <text evidence="2">The sequence shown here is derived from an EMBL/GenBank/DDBJ whole genome shotgun (WGS) entry which is preliminary data.</text>
</comment>
<feature type="compositionally biased region" description="Low complexity" evidence="1">
    <location>
        <begin position="270"/>
        <end position="281"/>
    </location>
</feature>
<feature type="region of interest" description="Disordered" evidence="1">
    <location>
        <begin position="219"/>
        <end position="282"/>
    </location>
</feature>